<proteinExistence type="predicted"/>
<keyword evidence="2" id="KW-1185">Reference proteome</keyword>
<evidence type="ECO:0000313" key="1">
    <source>
        <dbReference type="EMBL" id="GHE28462.1"/>
    </source>
</evidence>
<dbReference type="RefSeq" id="WP_189784163.1">
    <property type="nucleotide sequence ID" value="NZ_BNAT01000014.1"/>
</dbReference>
<dbReference type="SUPFAM" id="SSF53271">
    <property type="entry name" value="PRTase-like"/>
    <property type="match status" value="1"/>
</dbReference>
<dbReference type="AlphaFoldDB" id="A0A918YYC4"/>
<reference evidence="1" key="2">
    <citation type="submission" date="2020-09" db="EMBL/GenBank/DDBJ databases">
        <authorList>
            <person name="Sun Q."/>
            <person name="Zhou Y."/>
        </authorList>
    </citation>
    <scope>NUCLEOTIDE SEQUENCE</scope>
    <source>
        <strain evidence="1">CGMCC 4.7403</strain>
    </source>
</reference>
<protein>
    <recommendedName>
        <fullName evidence="3">Phosphoribosyltransferase domain-containing protein</fullName>
    </recommendedName>
</protein>
<dbReference type="CDD" id="cd06223">
    <property type="entry name" value="PRTases_typeI"/>
    <property type="match status" value="1"/>
</dbReference>
<dbReference type="InterPro" id="IPR000836">
    <property type="entry name" value="PRTase_dom"/>
</dbReference>
<gene>
    <name evidence="1" type="ORF">GCM10017771_43850</name>
</gene>
<evidence type="ECO:0008006" key="3">
    <source>
        <dbReference type="Google" id="ProtNLM"/>
    </source>
</evidence>
<sequence length="80" mass="8701">MRAHSLKPENVLLIDDTWTTGHHAQSAVAALKASGAGTVAVVVLGRHLNSTYADTAAHVEQTRLRRFSWDACALRPWSHA</sequence>
<dbReference type="Gene3D" id="3.40.50.2020">
    <property type="match status" value="1"/>
</dbReference>
<comment type="caution">
    <text evidence="1">The sequence shown here is derived from an EMBL/GenBank/DDBJ whole genome shotgun (WGS) entry which is preliminary data.</text>
</comment>
<reference evidence="1" key="1">
    <citation type="journal article" date="2014" name="Int. J. Syst. Evol. Microbiol.">
        <title>Complete genome sequence of Corynebacterium casei LMG S-19264T (=DSM 44701T), isolated from a smear-ripened cheese.</title>
        <authorList>
            <consortium name="US DOE Joint Genome Institute (JGI-PGF)"/>
            <person name="Walter F."/>
            <person name="Albersmeier A."/>
            <person name="Kalinowski J."/>
            <person name="Ruckert C."/>
        </authorList>
    </citation>
    <scope>NUCLEOTIDE SEQUENCE</scope>
    <source>
        <strain evidence="1">CGMCC 4.7403</strain>
    </source>
</reference>
<accession>A0A918YYC4</accession>
<dbReference type="InterPro" id="IPR029057">
    <property type="entry name" value="PRTase-like"/>
</dbReference>
<organism evidence="1 2">
    <name type="scientific">Streptomyces capitiformicae</name>
    <dbReference type="NCBI Taxonomy" id="2014920"/>
    <lineage>
        <taxon>Bacteria</taxon>
        <taxon>Bacillati</taxon>
        <taxon>Actinomycetota</taxon>
        <taxon>Actinomycetes</taxon>
        <taxon>Kitasatosporales</taxon>
        <taxon>Streptomycetaceae</taxon>
        <taxon>Streptomyces</taxon>
    </lineage>
</organism>
<name>A0A918YYC4_9ACTN</name>
<dbReference type="Proteomes" id="UP000603227">
    <property type="component" value="Unassembled WGS sequence"/>
</dbReference>
<dbReference type="EMBL" id="BNAT01000014">
    <property type="protein sequence ID" value="GHE28462.1"/>
    <property type="molecule type" value="Genomic_DNA"/>
</dbReference>
<evidence type="ECO:0000313" key="2">
    <source>
        <dbReference type="Proteomes" id="UP000603227"/>
    </source>
</evidence>